<evidence type="ECO:0000256" key="4">
    <source>
        <dbReference type="ARBA" id="ARBA00023136"/>
    </source>
</evidence>
<dbReference type="InterPro" id="IPR019533">
    <property type="entry name" value="Peptidase_S26"/>
</dbReference>
<gene>
    <name evidence="7" type="ORF">GCM10022207_76840</name>
</gene>
<evidence type="ECO:0000256" key="2">
    <source>
        <dbReference type="ARBA" id="ARBA00022692"/>
    </source>
</evidence>
<accession>A0ABP7L8V8</accession>
<keyword evidence="8" id="KW-1185">Reference proteome</keyword>
<dbReference type="InterPro" id="IPR001733">
    <property type="entry name" value="Peptidase_S26B"/>
</dbReference>
<dbReference type="Gene3D" id="2.10.109.10">
    <property type="entry name" value="Umud Fragment, subunit A"/>
    <property type="match status" value="1"/>
</dbReference>
<keyword evidence="2 6" id="KW-0812">Transmembrane</keyword>
<feature type="transmembrane region" description="Helical" evidence="6">
    <location>
        <begin position="164"/>
        <end position="182"/>
    </location>
</feature>
<evidence type="ECO:0000256" key="6">
    <source>
        <dbReference type="SAM" id="Phobius"/>
    </source>
</evidence>
<comment type="subcellular location">
    <subcellularLocation>
        <location evidence="1">Membrane</location>
    </subcellularLocation>
</comment>
<evidence type="ECO:0000313" key="8">
    <source>
        <dbReference type="Proteomes" id="UP001501563"/>
    </source>
</evidence>
<dbReference type="CDD" id="cd06530">
    <property type="entry name" value="S26_SPase_I"/>
    <property type="match status" value="1"/>
</dbReference>
<evidence type="ECO:0000256" key="1">
    <source>
        <dbReference type="ARBA" id="ARBA00004370"/>
    </source>
</evidence>
<proteinExistence type="predicted"/>
<dbReference type="SUPFAM" id="SSF51306">
    <property type="entry name" value="LexA/Signal peptidase"/>
    <property type="match status" value="1"/>
</dbReference>
<dbReference type="EMBL" id="BAAAZA010000037">
    <property type="protein sequence ID" value="GAA3897109.1"/>
    <property type="molecule type" value="Genomic_DNA"/>
</dbReference>
<name>A0ABP7L8V8_9ACTN</name>
<dbReference type="NCBIfam" id="TIGR02228">
    <property type="entry name" value="sigpep_I_arch"/>
    <property type="match status" value="1"/>
</dbReference>
<evidence type="ECO:0000256" key="3">
    <source>
        <dbReference type="ARBA" id="ARBA00022989"/>
    </source>
</evidence>
<dbReference type="EC" id="3.4.21.89" evidence="5"/>
<dbReference type="Proteomes" id="UP001501563">
    <property type="component" value="Unassembled WGS sequence"/>
</dbReference>
<sequence length="197" mass="20766">MTPSSGPAATAPCQPTARAARHPIRVVTSVTARTVLGSLIGLLVWAQLPVVALGWTACVVQSGSMRPALVPGDVVLYQPPPRDRTPAVGHIVLVQDPTRPGHLLTHRVYQVLPDNDLVTKGDANSAPDSTPIRSTALEGVARLRVPSIGLPVQLWRAKQPVPEAILLLGLATLLAVAALPLHRRNRPDQGPGNGPSR</sequence>
<reference evidence="8" key="1">
    <citation type="journal article" date="2019" name="Int. J. Syst. Evol. Microbiol.">
        <title>The Global Catalogue of Microorganisms (GCM) 10K type strain sequencing project: providing services to taxonomists for standard genome sequencing and annotation.</title>
        <authorList>
            <consortium name="The Broad Institute Genomics Platform"/>
            <consortium name="The Broad Institute Genome Sequencing Center for Infectious Disease"/>
            <person name="Wu L."/>
            <person name="Ma J."/>
        </authorList>
    </citation>
    <scope>NUCLEOTIDE SEQUENCE [LARGE SCALE GENOMIC DNA]</scope>
    <source>
        <strain evidence="8">JCM 16578</strain>
    </source>
</reference>
<keyword evidence="4 6" id="KW-0472">Membrane</keyword>
<comment type="caution">
    <text evidence="7">The sequence shown here is derived from an EMBL/GenBank/DDBJ whole genome shotgun (WGS) entry which is preliminary data.</text>
</comment>
<evidence type="ECO:0000256" key="5">
    <source>
        <dbReference type="NCBIfam" id="TIGR02228"/>
    </source>
</evidence>
<evidence type="ECO:0000313" key="7">
    <source>
        <dbReference type="EMBL" id="GAA3897109.1"/>
    </source>
</evidence>
<organism evidence="7 8">
    <name type="scientific">Streptomyces lannensis</name>
    <dbReference type="NCBI Taxonomy" id="766498"/>
    <lineage>
        <taxon>Bacteria</taxon>
        <taxon>Bacillati</taxon>
        <taxon>Actinomycetota</taxon>
        <taxon>Actinomycetes</taxon>
        <taxon>Kitasatosporales</taxon>
        <taxon>Streptomycetaceae</taxon>
        <taxon>Streptomyces</taxon>
    </lineage>
</organism>
<keyword evidence="3 6" id="KW-1133">Transmembrane helix</keyword>
<protein>
    <recommendedName>
        <fullName evidence="5">Signal peptidase I</fullName>
        <ecNumber evidence="5">3.4.21.89</ecNumber>
    </recommendedName>
</protein>
<dbReference type="PRINTS" id="PR00728">
    <property type="entry name" value="SIGNALPTASE"/>
</dbReference>
<feature type="transmembrane region" description="Helical" evidence="6">
    <location>
        <begin position="35"/>
        <end position="60"/>
    </location>
</feature>
<dbReference type="InterPro" id="IPR036286">
    <property type="entry name" value="LexA/Signal_pep-like_sf"/>
</dbReference>